<comment type="caution">
    <text evidence="16">The sequence shown here is derived from an EMBL/GenBank/DDBJ whole genome shotgun (WGS) entry which is preliminary data.</text>
</comment>
<dbReference type="Pfam" id="PF00665">
    <property type="entry name" value="rve"/>
    <property type="match status" value="1"/>
</dbReference>
<sequence>MLVTTSFQNDCWWVDVVPGEGTIVSAAETSSPRLFEMNPVSLPQSPTLTSHVWHDRLGHACNKVVLSFLKQHVPAFDTKSWQMFYCDVCAKSKSTHRLAKTGMDIPKDRPLGLLVSDIMGPFEGDAQGFRYLLTIRDHVLTYCIVYPLKLRSDTPAAIQETIKQLQVRTGSTLKALRTDNAKEFTSAAFTDALAKLGTLGDMARAMVTQIQMLTCFWQFAYASASFMHNRIPNLRCPKSSPHQVLFGRAPSITTLYPHGTDAIVHIPAVHQQEKLAPRAIE</sequence>
<name>A0A9Q3FHS5_9BASI</name>
<dbReference type="InterPro" id="IPR012337">
    <property type="entry name" value="RNaseH-like_sf"/>
</dbReference>
<dbReference type="GO" id="GO:0016787">
    <property type="term" value="F:hydrolase activity"/>
    <property type="evidence" value="ECO:0007669"/>
    <property type="project" value="UniProtKB-KW"/>
</dbReference>
<proteinExistence type="predicted"/>
<evidence type="ECO:0000256" key="9">
    <source>
        <dbReference type="ARBA" id="ARBA00022908"/>
    </source>
</evidence>
<evidence type="ECO:0000256" key="6">
    <source>
        <dbReference type="ARBA" id="ARBA00022801"/>
    </source>
</evidence>
<evidence type="ECO:0000256" key="12">
    <source>
        <dbReference type="ARBA" id="ARBA00023172"/>
    </source>
</evidence>
<dbReference type="Proteomes" id="UP000765509">
    <property type="component" value="Unassembled WGS sequence"/>
</dbReference>
<dbReference type="PROSITE" id="PS50994">
    <property type="entry name" value="INTEGRASE"/>
    <property type="match status" value="1"/>
</dbReference>
<keyword evidence="9" id="KW-0229">DNA integration</keyword>
<comment type="catalytic activity">
    <reaction evidence="13">
        <text>DNA(n) + a 2'-deoxyribonucleoside 5'-triphosphate = DNA(n+1) + diphosphate</text>
        <dbReference type="Rhea" id="RHEA:22508"/>
        <dbReference type="Rhea" id="RHEA-COMP:17339"/>
        <dbReference type="Rhea" id="RHEA-COMP:17340"/>
        <dbReference type="ChEBI" id="CHEBI:33019"/>
        <dbReference type="ChEBI" id="CHEBI:61560"/>
        <dbReference type="ChEBI" id="CHEBI:173112"/>
        <dbReference type="EC" id="2.7.7.49"/>
    </reaction>
</comment>
<keyword evidence="11" id="KW-0239">DNA-directed DNA polymerase</keyword>
<keyword evidence="12" id="KW-0233">DNA recombination</keyword>
<dbReference type="InterPro" id="IPR036397">
    <property type="entry name" value="RNaseH_sf"/>
</dbReference>
<reference evidence="16" key="1">
    <citation type="submission" date="2021-03" db="EMBL/GenBank/DDBJ databases">
        <title>Draft genome sequence of rust myrtle Austropuccinia psidii MF-1, a brazilian biotype.</title>
        <authorList>
            <person name="Quecine M.C."/>
            <person name="Pachon D.M.R."/>
            <person name="Bonatelli M.L."/>
            <person name="Correr F.H."/>
            <person name="Franceschini L.M."/>
            <person name="Leite T.F."/>
            <person name="Margarido G.R.A."/>
            <person name="Almeida C.A."/>
            <person name="Ferrarezi J.A."/>
            <person name="Labate C.A."/>
        </authorList>
    </citation>
    <scope>NUCLEOTIDE SEQUENCE</scope>
    <source>
        <strain evidence="16">MF-1</strain>
    </source>
</reference>
<dbReference type="InterPro" id="IPR039537">
    <property type="entry name" value="Retrotran_Ty1/copia-like"/>
</dbReference>
<evidence type="ECO:0000256" key="13">
    <source>
        <dbReference type="ARBA" id="ARBA00048173"/>
    </source>
</evidence>
<evidence type="ECO:0000259" key="15">
    <source>
        <dbReference type="PROSITE" id="PS50994"/>
    </source>
</evidence>
<dbReference type="GO" id="GO:0032196">
    <property type="term" value="P:transposition"/>
    <property type="evidence" value="ECO:0007669"/>
    <property type="project" value="UniProtKB-KW"/>
</dbReference>
<dbReference type="InterPro" id="IPR001584">
    <property type="entry name" value="Integrase_cat-core"/>
</dbReference>
<evidence type="ECO:0000313" key="16">
    <source>
        <dbReference type="EMBL" id="MBW0539164.1"/>
    </source>
</evidence>
<dbReference type="PANTHER" id="PTHR42648:SF11">
    <property type="entry name" value="TRANSPOSON TY4-P GAG-POL POLYPROTEIN"/>
    <property type="match status" value="1"/>
</dbReference>
<keyword evidence="11" id="KW-0808">Transferase</keyword>
<evidence type="ECO:0000256" key="4">
    <source>
        <dbReference type="ARBA" id="ARBA00022723"/>
    </source>
</evidence>
<feature type="domain" description="Integrase catalytic" evidence="15">
    <location>
        <begin position="106"/>
        <end position="281"/>
    </location>
</feature>
<gene>
    <name evidence="16" type="ORF">O181_078879</name>
</gene>
<dbReference type="GO" id="GO:0005634">
    <property type="term" value="C:nucleus"/>
    <property type="evidence" value="ECO:0007669"/>
    <property type="project" value="UniProtKB-ARBA"/>
</dbReference>
<evidence type="ECO:0000256" key="8">
    <source>
        <dbReference type="ARBA" id="ARBA00022884"/>
    </source>
</evidence>
<keyword evidence="8" id="KW-0694">RNA-binding</keyword>
<dbReference type="OrthoDB" id="4363844at2759"/>
<evidence type="ECO:0000256" key="5">
    <source>
        <dbReference type="ARBA" id="ARBA00022759"/>
    </source>
</evidence>
<dbReference type="GO" id="GO:0046872">
    <property type="term" value="F:metal ion binding"/>
    <property type="evidence" value="ECO:0007669"/>
    <property type="project" value="UniProtKB-KW"/>
</dbReference>
<accession>A0A9Q3FHS5</accession>
<organism evidence="16 17">
    <name type="scientific">Austropuccinia psidii MF-1</name>
    <dbReference type="NCBI Taxonomy" id="1389203"/>
    <lineage>
        <taxon>Eukaryota</taxon>
        <taxon>Fungi</taxon>
        <taxon>Dikarya</taxon>
        <taxon>Basidiomycota</taxon>
        <taxon>Pucciniomycotina</taxon>
        <taxon>Pucciniomycetes</taxon>
        <taxon>Pucciniales</taxon>
        <taxon>Sphaerophragmiaceae</taxon>
        <taxon>Austropuccinia</taxon>
    </lineage>
</organism>
<dbReference type="PANTHER" id="PTHR42648">
    <property type="entry name" value="TRANSPOSASE, PUTATIVE-RELATED"/>
    <property type="match status" value="1"/>
</dbReference>
<keyword evidence="3" id="KW-0540">Nuclease</keyword>
<keyword evidence="17" id="KW-1185">Reference proteome</keyword>
<protein>
    <recommendedName>
        <fullName evidence="15">Integrase catalytic domain-containing protein</fullName>
    </recommendedName>
</protein>
<dbReference type="GO" id="GO:0004519">
    <property type="term" value="F:endonuclease activity"/>
    <property type="evidence" value="ECO:0007669"/>
    <property type="project" value="UniProtKB-KW"/>
</dbReference>
<dbReference type="EMBL" id="AVOT02043758">
    <property type="protein sequence ID" value="MBW0539164.1"/>
    <property type="molecule type" value="Genomic_DNA"/>
</dbReference>
<keyword evidence="4" id="KW-0479">Metal-binding</keyword>
<comment type="catalytic activity">
    <reaction evidence="14">
        <text>DNA(n) + a 2'-deoxyribonucleoside 5'-triphosphate = DNA(n+1) + diphosphate</text>
        <dbReference type="Rhea" id="RHEA:22508"/>
        <dbReference type="Rhea" id="RHEA-COMP:17339"/>
        <dbReference type="Rhea" id="RHEA-COMP:17340"/>
        <dbReference type="ChEBI" id="CHEBI:33019"/>
        <dbReference type="ChEBI" id="CHEBI:61560"/>
        <dbReference type="ChEBI" id="CHEBI:173112"/>
        <dbReference type="EC" id="2.7.7.7"/>
    </reaction>
</comment>
<evidence type="ECO:0000256" key="7">
    <source>
        <dbReference type="ARBA" id="ARBA00022842"/>
    </source>
</evidence>
<evidence type="ECO:0000256" key="11">
    <source>
        <dbReference type="ARBA" id="ARBA00022932"/>
    </source>
</evidence>
<evidence type="ECO:0000256" key="3">
    <source>
        <dbReference type="ARBA" id="ARBA00022722"/>
    </source>
</evidence>
<evidence type="ECO:0000256" key="14">
    <source>
        <dbReference type="ARBA" id="ARBA00049244"/>
    </source>
</evidence>
<evidence type="ECO:0000256" key="10">
    <source>
        <dbReference type="ARBA" id="ARBA00022918"/>
    </source>
</evidence>
<evidence type="ECO:0000256" key="2">
    <source>
        <dbReference type="ARBA" id="ARBA00022695"/>
    </source>
</evidence>
<keyword evidence="5" id="KW-0255">Endonuclease</keyword>
<evidence type="ECO:0000313" key="17">
    <source>
        <dbReference type="Proteomes" id="UP000765509"/>
    </source>
</evidence>
<evidence type="ECO:0000256" key="1">
    <source>
        <dbReference type="ARBA" id="ARBA00022578"/>
    </source>
</evidence>
<dbReference type="GO" id="GO:0003887">
    <property type="term" value="F:DNA-directed DNA polymerase activity"/>
    <property type="evidence" value="ECO:0007669"/>
    <property type="project" value="UniProtKB-KW"/>
</dbReference>
<dbReference type="GO" id="GO:0006310">
    <property type="term" value="P:DNA recombination"/>
    <property type="evidence" value="ECO:0007669"/>
    <property type="project" value="UniProtKB-KW"/>
</dbReference>
<keyword evidence="2" id="KW-0548">Nucleotidyltransferase</keyword>
<dbReference type="GO" id="GO:0003723">
    <property type="term" value="F:RNA binding"/>
    <property type="evidence" value="ECO:0007669"/>
    <property type="project" value="UniProtKB-KW"/>
</dbReference>
<keyword evidence="7" id="KW-0460">Magnesium</keyword>
<dbReference type="AlphaFoldDB" id="A0A9Q3FHS5"/>
<dbReference type="SUPFAM" id="SSF53098">
    <property type="entry name" value="Ribonuclease H-like"/>
    <property type="match status" value="1"/>
</dbReference>
<keyword evidence="10" id="KW-0695">RNA-directed DNA polymerase</keyword>
<dbReference type="Gene3D" id="3.30.420.10">
    <property type="entry name" value="Ribonuclease H-like superfamily/Ribonuclease H"/>
    <property type="match status" value="1"/>
</dbReference>
<keyword evidence="6" id="KW-0378">Hydrolase</keyword>
<dbReference type="GO" id="GO:0015074">
    <property type="term" value="P:DNA integration"/>
    <property type="evidence" value="ECO:0007669"/>
    <property type="project" value="UniProtKB-KW"/>
</dbReference>
<keyword evidence="1" id="KW-0815">Transposition</keyword>
<dbReference type="GO" id="GO:0003964">
    <property type="term" value="F:RNA-directed DNA polymerase activity"/>
    <property type="evidence" value="ECO:0007669"/>
    <property type="project" value="UniProtKB-KW"/>
</dbReference>